<dbReference type="Proteomes" id="UP000807342">
    <property type="component" value="Unassembled WGS sequence"/>
</dbReference>
<dbReference type="AlphaFoldDB" id="A0A9P6BWQ8"/>
<gene>
    <name evidence="1" type="ORF">P691DRAFT_767257</name>
</gene>
<reference evidence="1" key="1">
    <citation type="submission" date="2020-11" db="EMBL/GenBank/DDBJ databases">
        <authorList>
            <consortium name="DOE Joint Genome Institute"/>
            <person name="Ahrendt S."/>
            <person name="Riley R."/>
            <person name="Andreopoulos W."/>
            <person name="Labutti K."/>
            <person name="Pangilinan J."/>
            <person name="Ruiz-Duenas F.J."/>
            <person name="Barrasa J.M."/>
            <person name="Sanchez-Garcia M."/>
            <person name="Camarero S."/>
            <person name="Miyauchi S."/>
            <person name="Serrano A."/>
            <person name="Linde D."/>
            <person name="Babiker R."/>
            <person name="Drula E."/>
            <person name="Ayuso-Fernandez I."/>
            <person name="Pacheco R."/>
            <person name="Padilla G."/>
            <person name="Ferreira P."/>
            <person name="Barriuso J."/>
            <person name="Kellner H."/>
            <person name="Castanera R."/>
            <person name="Alfaro M."/>
            <person name="Ramirez L."/>
            <person name="Pisabarro A.G."/>
            <person name="Kuo A."/>
            <person name="Tritt A."/>
            <person name="Lipzen A."/>
            <person name="He G."/>
            <person name="Yan M."/>
            <person name="Ng V."/>
            <person name="Cullen D."/>
            <person name="Martin F."/>
            <person name="Rosso M.-N."/>
            <person name="Henrissat B."/>
            <person name="Hibbett D."/>
            <person name="Martinez A.T."/>
            <person name="Grigoriev I.V."/>
        </authorList>
    </citation>
    <scope>NUCLEOTIDE SEQUENCE</scope>
    <source>
        <strain evidence="1">MF-IS2</strain>
    </source>
</reference>
<protein>
    <submittedName>
        <fullName evidence="1">Uncharacterized protein</fullName>
    </submittedName>
</protein>
<keyword evidence="2" id="KW-1185">Reference proteome</keyword>
<dbReference type="EMBL" id="MU152270">
    <property type="protein sequence ID" value="KAF9440783.1"/>
    <property type="molecule type" value="Genomic_DNA"/>
</dbReference>
<name>A0A9P6BWQ8_9AGAR</name>
<evidence type="ECO:0000313" key="1">
    <source>
        <dbReference type="EMBL" id="KAF9440783.1"/>
    </source>
</evidence>
<comment type="caution">
    <text evidence="1">The sequence shown here is derived from an EMBL/GenBank/DDBJ whole genome shotgun (WGS) entry which is preliminary data.</text>
</comment>
<proteinExistence type="predicted"/>
<dbReference type="OrthoDB" id="3270336at2759"/>
<organism evidence="1 2">
    <name type="scientific">Macrolepiota fuliginosa MF-IS2</name>
    <dbReference type="NCBI Taxonomy" id="1400762"/>
    <lineage>
        <taxon>Eukaryota</taxon>
        <taxon>Fungi</taxon>
        <taxon>Dikarya</taxon>
        <taxon>Basidiomycota</taxon>
        <taxon>Agaricomycotina</taxon>
        <taxon>Agaricomycetes</taxon>
        <taxon>Agaricomycetidae</taxon>
        <taxon>Agaricales</taxon>
        <taxon>Agaricineae</taxon>
        <taxon>Agaricaceae</taxon>
        <taxon>Macrolepiota</taxon>
    </lineage>
</organism>
<accession>A0A9P6BWQ8</accession>
<sequence>MSLQHSHAALLHGGFLWRIAVEYVSLSEAVQGPWGIYNNNRYMFTVKDADGVEYVDDNLTVNEMDILCGVYLTFTGIHDQTVKLSWYPLAYIFDGSGEDVGHWTDHNKMLWEKWNKSILNPNQDKLWGFGGSQCSMKQVEAWSKEVLDEVIGKL</sequence>
<evidence type="ECO:0000313" key="2">
    <source>
        <dbReference type="Proteomes" id="UP000807342"/>
    </source>
</evidence>